<comment type="caution">
    <text evidence="1">The sequence shown here is derived from an EMBL/GenBank/DDBJ whole genome shotgun (WGS) entry which is preliminary data.</text>
</comment>
<gene>
    <name evidence="1" type="ORF">GCM10007173_36610</name>
</gene>
<keyword evidence="2" id="KW-1185">Reference proteome</keyword>
<protein>
    <submittedName>
        <fullName evidence="1">Uncharacterized protein</fullName>
    </submittedName>
</protein>
<dbReference type="Proteomes" id="UP000606115">
    <property type="component" value="Unassembled WGS sequence"/>
</dbReference>
<dbReference type="EMBL" id="BMKX01000015">
    <property type="protein sequence ID" value="GGJ74362.1"/>
    <property type="molecule type" value="Genomic_DNA"/>
</dbReference>
<sequence length="296" mass="29959">MARKPNLNSGSFKKFVRNQGALAVQTPLSRTAVERGSTRWLNGSTVVIEGLLDVTGTFNGSGTNNLDGTNNLSGDNNLTGPTEISGSLDVTGPTTLDGVLTINGDTSITGLLIITGDTTITGLLAVDGPTTISGTLDIDGVTTLNNDLNVTNSGEINVGTNMTLTPSADGGSILFQDGSKVTSVGGVVRMIGAGSGAEIRASLNAAQFQVGSTVMGIDSAGDWFMQSSGTTFMSIGSTASLTGSLDVSGKLTVGNSVLFTGVQVQLTGIPTTANKPNVHISGTGYLYKSTFDPAAA</sequence>
<proteinExistence type="predicted"/>
<name>A0ABQ2DV09_9MICC</name>
<organism evidence="1 2">
    <name type="scientific">Glutamicibacter ardleyensis</name>
    <dbReference type="NCBI Taxonomy" id="225894"/>
    <lineage>
        <taxon>Bacteria</taxon>
        <taxon>Bacillati</taxon>
        <taxon>Actinomycetota</taxon>
        <taxon>Actinomycetes</taxon>
        <taxon>Micrococcales</taxon>
        <taxon>Micrococcaceae</taxon>
        <taxon>Glutamicibacter</taxon>
    </lineage>
</organism>
<evidence type="ECO:0000313" key="1">
    <source>
        <dbReference type="EMBL" id="GGJ74362.1"/>
    </source>
</evidence>
<accession>A0ABQ2DV09</accession>
<dbReference type="GeneID" id="303305984"/>
<reference evidence="2" key="1">
    <citation type="journal article" date="2019" name="Int. J. Syst. Evol. Microbiol.">
        <title>The Global Catalogue of Microorganisms (GCM) 10K type strain sequencing project: providing services to taxonomists for standard genome sequencing and annotation.</title>
        <authorList>
            <consortium name="The Broad Institute Genomics Platform"/>
            <consortium name="The Broad Institute Genome Sequencing Center for Infectious Disease"/>
            <person name="Wu L."/>
            <person name="Ma J."/>
        </authorList>
    </citation>
    <scope>NUCLEOTIDE SEQUENCE [LARGE SCALE GENOMIC DNA]</scope>
    <source>
        <strain evidence="2">CGMCC 1.3685</strain>
    </source>
</reference>
<dbReference type="RefSeq" id="WP_188687457.1">
    <property type="nucleotide sequence ID" value="NZ_BMKX01000015.1"/>
</dbReference>
<evidence type="ECO:0000313" key="2">
    <source>
        <dbReference type="Proteomes" id="UP000606115"/>
    </source>
</evidence>